<keyword evidence="2" id="KW-0677">Repeat</keyword>
<feature type="signal peptide" evidence="5">
    <location>
        <begin position="1"/>
        <end position="21"/>
    </location>
</feature>
<dbReference type="SUPFAM" id="SSF63829">
    <property type="entry name" value="Calcium-dependent phosphotriesterase"/>
    <property type="match status" value="1"/>
</dbReference>
<keyword evidence="3" id="KW-0325">Glycoprotein</keyword>
<name>A0A819DX11_9BILA</name>
<evidence type="ECO:0000313" key="7">
    <source>
        <dbReference type="Proteomes" id="UP000663868"/>
    </source>
</evidence>
<evidence type="ECO:0000256" key="5">
    <source>
        <dbReference type="SAM" id="SignalP"/>
    </source>
</evidence>
<evidence type="ECO:0008006" key="8">
    <source>
        <dbReference type="Google" id="ProtNLM"/>
    </source>
</evidence>
<dbReference type="AlphaFoldDB" id="A0A819DX11"/>
<dbReference type="Pfam" id="PF01436">
    <property type="entry name" value="NHL"/>
    <property type="match status" value="1"/>
</dbReference>
<organism evidence="6 7">
    <name type="scientific">Adineta steineri</name>
    <dbReference type="NCBI Taxonomy" id="433720"/>
    <lineage>
        <taxon>Eukaryota</taxon>
        <taxon>Metazoa</taxon>
        <taxon>Spiralia</taxon>
        <taxon>Gnathifera</taxon>
        <taxon>Rotifera</taxon>
        <taxon>Eurotatoria</taxon>
        <taxon>Bdelloidea</taxon>
        <taxon>Adinetida</taxon>
        <taxon>Adinetidae</taxon>
        <taxon>Adineta</taxon>
    </lineage>
</organism>
<dbReference type="Proteomes" id="UP000663868">
    <property type="component" value="Unassembled WGS sequence"/>
</dbReference>
<evidence type="ECO:0000256" key="3">
    <source>
        <dbReference type="ARBA" id="ARBA00023180"/>
    </source>
</evidence>
<dbReference type="PROSITE" id="PS51125">
    <property type="entry name" value="NHL"/>
    <property type="match status" value="1"/>
</dbReference>
<sequence>MMRSAFLTSFYLCLLLAYSKGASLKSSASCIVDSCSSSSGQGGSCSLSSLCYSFQTSKNQTVCAPAANCSLFDACSSTKTCASNNSVCVINSCCLTPICMPTAMTAVCSSISNATTNSTNSGTTTIDAICPAATWNDIDQIAVNLTNIFLNNNYASTYDFWLDGKNNYIVPDSNNRRVLKYQANDTSTYTTIGAPNTTIPYIPNRVFVDSNGTVYSAEFGTGNGIYGYASYFRVVQYVEGNGTDGTVVFGDVLCGNQMNQLCQCGSLFVDRQGFIYCSDTYNHRVVKITPFTTMLTVVAGTNGVAGSNLDQLNTPAGIYIDNNNTLYVADTNNG</sequence>
<feature type="repeat" description="NHL" evidence="4">
    <location>
        <begin position="303"/>
        <end position="334"/>
    </location>
</feature>
<evidence type="ECO:0000256" key="4">
    <source>
        <dbReference type="PROSITE-ProRule" id="PRU00504"/>
    </source>
</evidence>
<feature type="chain" id="PRO_5032644000" description="NHL repeat containing protein-like protein" evidence="5">
    <location>
        <begin position="22"/>
        <end position="334"/>
    </location>
</feature>
<reference evidence="6" key="1">
    <citation type="submission" date="2021-02" db="EMBL/GenBank/DDBJ databases">
        <authorList>
            <person name="Nowell W R."/>
        </authorList>
    </citation>
    <scope>NUCLEOTIDE SEQUENCE</scope>
</reference>
<dbReference type="EMBL" id="CAJOBB010001319">
    <property type="protein sequence ID" value="CAF3840624.1"/>
    <property type="molecule type" value="Genomic_DNA"/>
</dbReference>
<dbReference type="PANTHER" id="PTHR10680">
    <property type="entry name" value="PEPTIDYL-GLYCINE ALPHA-AMIDATING MONOOXYGENASE"/>
    <property type="match status" value="1"/>
</dbReference>
<evidence type="ECO:0000256" key="2">
    <source>
        <dbReference type="ARBA" id="ARBA00022737"/>
    </source>
</evidence>
<comment type="caution">
    <text evidence="6">The sequence shown here is derived from an EMBL/GenBank/DDBJ whole genome shotgun (WGS) entry which is preliminary data.</text>
</comment>
<dbReference type="InterPro" id="IPR001258">
    <property type="entry name" value="NHL_repeat"/>
</dbReference>
<dbReference type="Gene3D" id="2.40.10.500">
    <property type="match status" value="2"/>
</dbReference>
<proteinExistence type="predicted"/>
<protein>
    <recommendedName>
        <fullName evidence="8">NHL repeat containing protein-like protein</fullName>
    </recommendedName>
</protein>
<gene>
    <name evidence="6" type="ORF">KXQ929_LOCUS19457</name>
</gene>
<dbReference type="PANTHER" id="PTHR10680:SF28">
    <property type="entry name" value="SMP-30_GLUCONOLACTONASE_LRE-LIKE REGION DOMAIN-CONTAINING PROTEIN"/>
    <property type="match status" value="1"/>
</dbReference>
<keyword evidence="1 5" id="KW-0732">Signal</keyword>
<evidence type="ECO:0000256" key="1">
    <source>
        <dbReference type="ARBA" id="ARBA00022729"/>
    </source>
</evidence>
<accession>A0A819DX11</accession>
<dbReference type="GO" id="GO:0005576">
    <property type="term" value="C:extracellular region"/>
    <property type="evidence" value="ECO:0007669"/>
    <property type="project" value="TreeGrafter"/>
</dbReference>
<evidence type="ECO:0000313" key="6">
    <source>
        <dbReference type="EMBL" id="CAF3840624.1"/>
    </source>
</evidence>